<sequence length="150" mass="16073">MRLYFLLLLFAGSVFYGWIAFVDLPFLTSSGRLGPGFFPRILGTGLLALTLWSLAEEIVARRRLAGSAEIGMNRAVAAMMGLGLAYLAALSLLGGVPATVLFLFAALCVFNPGEWLRNILVAIGVPAAVYALFVLLLNADMPRGLLPLPF</sequence>
<organism evidence="3">
    <name type="scientific">Alloyangia sp. H15</name>
    <dbReference type="NCBI Taxonomy" id="3029062"/>
    <lineage>
        <taxon>Bacteria</taxon>
        <taxon>Pseudomonadati</taxon>
        <taxon>Pseudomonadota</taxon>
        <taxon>Alphaproteobacteria</taxon>
        <taxon>Rhodobacterales</taxon>
        <taxon>Roseobacteraceae</taxon>
        <taxon>Alloyangia</taxon>
    </lineage>
</organism>
<dbReference type="Pfam" id="PF07331">
    <property type="entry name" value="TctB"/>
    <property type="match status" value="1"/>
</dbReference>
<protein>
    <submittedName>
        <fullName evidence="3">Tripartite tricarboxylate transporter TctB family protein</fullName>
    </submittedName>
</protein>
<feature type="transmembrane region" description="Helical" evidence="1">
    <location>
        <begin position="37"/>
        <end position="55"/>
    </location>
</feature>
<feature type="transmembrane region" description="Helical" evidence="1">
    <location>
        <begin position="119"/>
        <end position="137"/>
    </location>
</feature>
<reference evidence="3" key="1">
    <citation type="submission" date="2023-02" db="EMBL/GenBank/DDBJ databases">
        <title>Description and genomic characterization of Salipiger bruguierae sp. nov., isolated from the sediment of mangrove plant Bruguiera sexangula.</title>
        <authorList>
            <person name="Long M."/>
        </authorList>
    </citation>
    <scope>NUCLEOTIDE SEQUENCE</scope>
    <source>
        <strain evidence="3">H15</strain>
    </source>
</reference>
<gene>
    <name evidence="3" type="ORF">PVT71_16105</name>
</gene>
<accession>A0AAU8AQ28</accession>
<keyword evidence="1" id="KW-0812">Transmembrane</keyword>
<proteinExistence type="predicted"/>
<evidence type="ECO:0000259" key="2">
    <source>
        <dbReference type="Pfam" id="PF07331"/>
    </source>
</evidence>
<evidence type="ECO:0000313" key="3">
    <source>
        <dbReference type="EMBL" id="XCC96216.1"/>
    </source>
</evidence>
<keyword evidence="1" id="KW-1133">Transmembrane helix</keyword>
<feature type="domain" description="DUF1468" evidence="2">
    <location>
        <begin position="6"/>
        <end position="142"/>
    </location>
</feature>
<dbReference type="EMBL" id="CP123385">
    <property type="protein sequence ID" value="XCC96216.1"/>
    <property type="molecule type" value="Genomic_DNA"/>
</dbReference>
<feature type="transmembrane region" description="Helical" evidence="1">
    <location>
        <begin position="76"/>
        <end position="107"/>
    </location>
</feature>
<dbReference type="RefSeq" id="WP_353475082.1">
    <property type="nucleotide sequence ID" value="NZ_CP123385.1"/>
</dbReference>
<dbReference type="AlphaFoldDB" id="A0AAU8AQ28"/>
<keyword evidence="1" id="KW-0472">Membrane</keyword>
<dbReference type="InterPro" id="IPR009936">
    <property type="entry name" value="DUF1468"/>
</dbReference>
<evidence type="ECO:0000256" key="1">
    <source>
        <dbReference type="SAM" id="Phobius"/>
    </source>
</evidence>
<name>A0AAU8AQ28_9RHOB</name>